<dbReference type="EMBL" id="LAZR01028659">
    <property type="protein sequence ID" value="KKL61920.1"/>
    <property type="molecule type" value="Genomic_DNA"/>
</dbReference>
<accession>A0A0F9FX37</accession>
<name>A0A0F9FX37_9ZZZZ</name>
<protein>
    <submittedName>
        <fullName evidence="1">Uncharacterized protein</fullName>
    </submittedName>
</protein>
<dbReference type="AlphaFoldDB" id="A0A0F9FX37"/>
<comment type="caution">
    <text evidence="1">The sequence shown here is derived from an EMBL/GenBank/DDBJ whole genome shotgun (WGS) entry which is preliminary data.</text>
</comment>
<organism evidence="1">
    <name type="scientific">marine sediment metagenome</name>
    <dbReference type="NCBI Taxonomy" id="412755"/>
    <lineage>
        <taxon>unclassified sequences</taxon>
        <taxon>metagenomes</taxon>
        <taxon>ecological metagenomes</taxon>
    </lineage>
</organism>
<evidence type="ECO:0000313" key="1">
    <source>
        <dbReference type="EMBL" id="KKL61920.1"/>
    </source>
</evidence>
<gene>
    <name evidence="1" type="ORF">LCGC14_2190410</name>
</gene>
<proteinExistence type="predicted"/>
<reference evidence="1" key="1">
    <citation type="journal article" date="2015" name="Nature">
        <title>Complex archaea that bridge the gap between prokaryotes and eukaryotes.</title>
        <authorList>
            <person name="Spang A."/>
            <person name="Saw J.H."/>
            <person name="Jorgensen S.L."/>
            <person name="Zaremba-Niedzwiedzka K."/>
            <person name="Martijn J."/>
            <person name="Lind A.E."/>
            <person name="van Eijk R."/>
            <person name="Schleper C."/>
            <person name="Guy L."/>
            <person name="Ettema T.J."/>
        </authorList>
    </citation>
    <scope>NUCLEOTIDE SEQUENCE</scope>
</reference>
<sequence>MTTKALYITAMGGSLLPIGPKKVFTAAATNICTATAHGLQTGAGPFKVMNNIADAPGGLTEAVHASSFLTATSPIATDVVTIAGKAYTYIATPAADGDVDVGAATTVGTAKSMANLAAAINRNILAAATTYDLDTARSDTVKAVITDVAATTILRIVAATLDATIGNAITLVSSDATMVADNATLENGASGTDYYVIRLSADTFSLATTKALAEAGTAVDITDAGTGVTTLVATVETVAEAMEEVVVGY</sequence>
<feature type="non-terminal residue" evidence="1">
    <location>
        <position position="249"/>
    </location>
</feature>